<gene>
    <name evidence="2" type="ORF">GCM10011529_11550</name>
</gene>
<keyword evidence="1" id="KW-0472">Membrane</keyword>
<keyword evidence="1" id="KW-0812">Transmembrane</keyword>
<evidence type="ECO:0000313" key="2">
    <source>
        <dbReference type="EMBL" id="GGE06826.1"/>
    </source>
</evidence>
<organism evidence="2 3">
    <name type="scientific">Sandarakinorhabdus glacialis</name>
    <dbReference type="NCBI Taxonomy" id="1614636"/>
    <lineage>
        <taxon>Bacteria</taxon>
        <taxon>Pseudomonadati</taxon>
        <taxon>Pseudomonadota</taxon>
        <taxon>Alphaproteobacteria</taxon>
        <taxon>Sphingomonadales</taxon>
        <taxon>Sphingosinicellaceae</taxon>
        <taxon>Sandarakinorhabdus</taxon>
    </lineage>
</organism>
<protein>
    <submittedName>
        <fullName evidence="2">Uncharacterized protein</fullName>
    </submittedName>
</protein>
<dbReference type="EMBL" id="BMJM01000003">
    <property type="protein sequence ID" value="GGE06826.1"/>
    <property type="molecule type" value="Genomic_DNA"/>
</dbReference>
<proteinExistence type="predicted"/>
<feature type="transmembrane region" description="Helical" evidence="1">
    <location>
        <begin position="55"/>
        <end position="74"/>
    </location>
</feature>
<accession>A0A917E7K0</accession>
<dbReference type="AlphaFoldDB" id="A0A917E7K0"/>
<sequence>MAGTAMSVLGDPAAALACGLAAAGLLMAPVRGTVAVALVMGSAYAVSARYHDGTLGWTSLALVPIALPALFICWPRLIKSSPR</sequence>
<comment type="caution">
    <text evidence="2">The sequence shown here is derived from an EMBL/GenBank/DDBJ whole genome shotgun (WGS) entry which is preliminary data.</text>
</comment>
<keyword evidence="1" id="KW-1133">Transmembrane helix</keyword>
<evidence type="ECO:0000256" key="1">
    <source>
        <dbReference type="SAM" id="Phobius"/>
    </source>
</evidence>
<name>A0A917E7K0_9SPHN</name>
<dbReference type="Proteomes" id="UP000635071">
    <property type="component" value="Unassembled WGS sequence"/>
</dbReference>
<evidence type="ECO:0000313" key="3">
    <source>
        <dbReference type="Proteomes" id="UP000635071"/>
    </source>
</evidence>
<reference evidence="2" key="1">
    <citation type="journal article" date="2014" name="Int. J. Syst. Evol. Microbiol.">
        <title>Complete genome sequence of Corynebacterium casei LMG S-19264T (=DSM 44701T), isolated from a smear-ripened cheese.</title>
        <authorList>
            <consortium name="US DOE Joint Genome Institute (JGI-PGF)"/>
            <person name="Walter F."/>
            <person name="Albersmeier A."/>
            <person name="Kalinowski J."/>
            <person name="Ruckert C."/>
        </authorList>
    </citation>
    <scope>NUCLEOTIDE SEQUENCE</scope>
    <source>
        <strain evidence="2">CGMCC 1.15519</strain>
    </source>
</reference>
<reference evidence="2" key="2">
    <citation type="submission" date="2020-09" db="EMBL/GenBank/DDBJ databases">
        <authorList>
            <person name="Sun Q."/>
            <person name="Zhou Y."/>
        </authorList>
    </citation>
    <scope>NUCLEOTIDE SEQUENCE</scope>
    <source>
        <strain evidence="2">CGMCC 1.15519</strain>
    </source>
</reference>
<dbReference type="RefSeq" id="WP_188761980.1">
    <property type="nucleotide sequence ID" value="NZ_BMJM01000003.1"/>
</dbReference>
<keyword evidence="3" id="KW-1185">Reference proteome</keyword>